<dbReference type="GeneID" id="9797284"/>
<keyword evidence="2" id="KW-1185">Reference proteome</keyword>
<dbReference type="KEGG" id="vg:9797284"/>
<dbReference type="EMBL" id="GU936707">
    <property type="protein sequence ID" value="ADM53808.1"/>
    <property type="molecule type" value="Genomic_DNA"/>
</dbReference>
<dbReference type="InterPro" id="IPR057648">
    <property type="entry name" value="U_exon-like"/>
</dbReference>
<dbReference type="OrthoDB" id="25465at10239"/>
<proteinExistence type="predicted"/>
<name>E0YC75_9ADEN</name>
<accession>E0YC75</accession>
<reference evidence="1 2" key="1">
    <citation type="journal article" date="2010" name="Virus Res.">
        <title>The first complete genome sequence of a non-chicken aviadenovirus, proposed to be turkey adenovirus 1.</title>
        <authorList>
            <person name="Kajan G.L."/>
            <person name="Stefancsik R."/>
            <person name="Ursu K."/>
            <person name="Palya V."/>
            <person name="Benko M."/>
        </authorList>
    </citation>
    <scope>NUCLEOTIDE SEQUENCE [LARGE SCALE GENOMIC DNA]</scope>
    <source>
        <strain evidence="1 2">D90/2</strain>
    </source>
</reference>
<dbReference type="Pfam" id="PF23683">
    <property type="entry name" value="U_exon"/>
    <property type="match status" value="1"/>
</dbReference>
<sequence length="300" mass="32382">MEEPRKYWLKVNEQAVVRFAEALNPGFVFELRRRFRCRVQSDGGARVLITRREPFSERELDELYCELEYRQQKVGERERACVRACVRGGKKRRQRLRLPVPELVFEGVAPLVEGAELRGEDAGVGAVEGVRDDGRHEGGHEGPAAKDAGLANRAAGALRAQLVLDDVGGGLGLLVGRAVPRQFGAAPSGRSGRGGDAAIRVVSAARELNPTFGQPARQLGASFRAAGAEQAARQLDALHPARVERVKGAAGRTRVDRVGGDDVALVGVGVGLLVGLRFETRGQASRDGRVQSAPPYLLDR</sequence>
<dbReference type="Proteomes" id="UP000110521">
    <property type="component" value="Segment"/>
</dbReference>
<dbReference type="RefSeq" id="YP_003933596.1">
    <property type="nucleotide sequence ID" value="NC_014564.2"/>
</dbReference>
<evidence type="ECO:0000313" key="2">
    <source>
        <dbReference type="Proteomes" id="UP000110521"/>
    </source>
</evidence>
<evidence type="ECO:0000313" key="1">
    <source>
        <dbReference type="EMBL" id="ADM53808.1"/>
    </source>
</evidence>
<organism evidence="1 2">
    <name type="scientific">Turkey adenovirus 1</name>
    <dbReference type="NCBI Taxonomy" id="878329"/>
    <lineage>
        <taxon>Viruses</taxon>
        <taxon>Varidnaviria</taxon>
        <taxon>Bamfordvirae</taxon>
        <taxon>Preplasmiviricota</taxon>
        <taxon>Polisuviricotina</taxon>
        <taxon>Pharingeaviricetes</taxon>
        <taxon>Rowavirales</taxon>
        <taxon>Adenoviridae</taxon>
        <taxon>Aviadenovirus</taxon>
        <taxon>Aviadenovirus gallopavoprimum</taxon>
        <taxon>Turkey aviadenovirus B</taxon>
    </lineage>
</organism>
<protein>
    <submittedName>
        <fullName evidence="1">U exon</fullName>
    </submittedName>
</protein>